<accession>A0A9P8PSZ6</accession>
<dbReference type="EMBL" id="JAEUBF010000550">
    <property type="protein sequence ID" value="KAH3677095.1"/>
    <property type="molecule type" value="Genomic_DNA"/>
</dbReference>
<dbReference type="GO" id="GO:0016746">
    <property type="term" value="F:acyltransferase activity"/>
    <property type="evidence" value="ECO:0007669"/>
    <property type="project" value="TreeGrafter"/>
</dbReference>
<dbReference type="GO" id="GO:0036149">
    <property type="term" value="P:phosphatidylinositol acyl-chain remodeling"/>
    <property type="evidence" value="ECO:0007669"/>
    <property type="project" value="TreeGrafter"/>
</dbReference>
<reference evidence="2" key="1">
    <citation type="journal article" date="2021" name="Open Biol.">
        <title>Shared evolutionary footprints suggest mitochondrial oxidative damage underlies multiple complex I losses in fungi.</title>
        <authorList>
            <person name="Schikora-Tamarit M.A."/>
            <person name="Marcet-Houben M."/>
            <person name="Nosek J."/>
            <person name="Gabaldon T."/>
        </authorList>
    </citation>
    <scope>NUCLEOTIDE SEQUENCE</scope>
    <source>
        <strain evidence="2">CBS6341</strain>
    </source>
</reference>
<feature type="transmembrane region" description="Helical" evidence="1">
    <location>
        <begin position="29"/>
        <end position="49"/>
    </location>
</feature>
<evidence type="ECO:0008006" key="4">
    <source>
        <dbReference type="Google" id="ProtNLM"/>
    </source>
</evidence>
<proteinExistence type="predicted"/>
<evidence type="ECO:0000313" key="2">
    <source>
        <dbReference type="EMBL" id="KAH3677095.1"/>
    </source>
</evidence>
<reference evidence="2" key="2">
    <citation type="submission" date="2021-01" db="EMBL/GenBank/DDBJ databases">
        <authorList>
            <person name="Schikora-Tamarit M.A."/>
        </authorList>
    </citation>
    <scope>NUCLEOTIDE SEQUENCE</scope>
    <source>
        <strain evidence="2">CBS6341</strain>
    </source>
</reference>
<keyword evidence="3" id="KW-1185">Reference proteome</keyword>
<name>A0A9P8PSZ6_9ASCO</name>
<organism evidence="2 3">
    <name type="scientific">Wickerhamomyces mucosus</name>
    <dbReference type="NCBI Taxonomy" id="1378264"/>
    <lineage>
        <taxon>Eukaryota</taxon>
        <taxon>Fungi</taxon>
        <taxon>Dikarya</taxon>
        <taxon>Ascomycota</taxon>
        <taxon>Saccharomycotina</taxon>
        <taxon>Saccharomycetes</taxon>
        <taxon>Phaffomycetales</taxon>
        <taxon>Wickerhamomycetaceae</taxon>
        <taxon>Wickerhamomyces</taxon>
    </lineage>
</organism>
<dbReference type="PANTHER" id="PTHR10983:SF70">
    <property type="entry name" value="PROTEIN MUM3"/>
    <property type="match status" value="1"/>
</dbReference>
<gene>
    <name evidence="2" type="ORF">WICMUC_001850</name>
</gene>
<dbReference type="OrthoDB" id="189226at2759"/>
<evidence type="ECO:0000256" key="1">
    <source>
        <dbReference type="SAM" id="Phobius"/>
    </source>
</evidence>
<comment type="caution">
    <text evidence="2">The sequence shown here is derived from an EMBL/GenBank/DDBJ whole genome shotgun (WGS) entry which is preliminary data.</text>
</comment>
<evidence type="ECO:0000313" key="3">
    <source>
        <dbReference type="Proteomes" id="UP000769528"/>
    </source>
</evidence>
<keyword evidence="1" id="KW-0472">Membrane</keyword>
<dbReference type="PANTHER" id="PTHR10983">
    <property type="entry name" value="1-ACYLGLYCEROL-3-PHOSPHATE ACYLTRANSFERASE-RELATED"/>
    <property type="match status" value="1"/>
</dbReference>
<dbReference type="Proteomes" id="UP000769528">
    <property type="component" value="Unassembled WGS sequence"/>
</dbReference>
<protein>
    <recommendedName>
        <fullName evidence="4">Phospholipid/glycerol acyltransferase domain-containing protein</fullName>
    </recommendedName>
</protein>
<keyword evidence="1" id="KW-1133">Transmembrane helix</keyword>
<dbReference type="AlphaFoldDB" id="A0A9P8PSZ6"/>
<sequence>MLQLQSMRDLVRNLGLYPIPQELQSMRNLLKAWVILFCFVVIFLINAYIRFKLSIFVKFSIISPTFHRSSLMFFNKAFWNAILYLINKKKIKIIISGINLNNMNSTSAVSTTDMKDIKLQDFKNSVVISNHRSLFDFILIYYLKTMMETTTHQEINLSFFNWNEIWSTPNLSLLWAILNNDENWEYNKVQLEKTLRNMVNESDPAKTSNWIVHFPEVNIFDEKTHSAQTHQADKFYLPKLNELLYPRFNNFSNLIAILQKSNSGFYGFKNLIDLTILYYNPLKNMFVQPKLFEILSLKQPILIINIDLKFKPLNKLPFKQRKLEKWLELDWCEKDKVIEVMQKNMRIDE</sequence>
<dbReference type="GO" id="GO:0005783">
    <property type="term" value="C:endoplasmic reticulum"/>
    <property type="evidence" value="ECO:0007669"/>
    <property type="project" value="TreeGrafter"/>
</dbReference>
<keyword evidence="1" id="KW-0812">Transmembrane</keyword>